<keyword evidence="4" id="KW-0472">Membrane</keyword>
<keyword evidence="4" id="KW-1133">Transmembrane helix</keyword>
<feature type="transmembrane region" description="Helical" evidence="4">
    <location>
        <begin position="157"/>
        <end position="176"/>
    </location>
</feature>
<dbReference type="CDD" id="cd04202">
    <property type="entry name" value="CuRO_D2_2dMcoN_like"/>
    <property type="match status" value="1"/>
</dbReference>
<evidence type="ECO:0000313" key="7">
    <source>
        <dbReference type="EMBL" id="SHE50252.1"/>
    </source>
</evidence>
<keyword evidence="7" id="KW-0167">Capsid protein</keyword>
<dbReference type="STRING" id="112248.SAMN05444392_101744"/>
<dbReference type="PANTHER" id="PTHR11709">
    <property type="entry name" value="MULTI-COPPER OXIDASE"/>
    <property type="match status" value="1"/>
</dbReference>
<evidence type="ECO:0000313" key="8">
    <source>
        <dbReference type="Proteomes" id="UP000184476"/>
    </source>
</evidence>
<dbReference type="PROSITE" id="PS00080">
    <property type="entry name" value="MULTICOPPER_OXIDASE2"/>
    <property type="match status" value="1"/>
</dbReference>
<dbReference type="PANTHER" id="PTHR11709:SF394">
    <property type="entry name" value="FI03373P-RELATED"/>
    <property type="match status" value="1"/>
</dbReference>
<dbReference type="RefSeq" id="WP_245815502.1">
    <property type="nucleotide sequence ID" value="NZ_FQVL01000001.1"/>
</dbReference>
<keyword evidence="4" id="KW-0812">Transmembrane</keyword>
<feature type="transmembrane region" description="Helical" evidence="4">
    <location>
        <begin position="12"/>
        <end position="33"/>
    </location>
</feature>
<dbReference type="Pfam" id="PF07731">
    <property type="entry name" value="Cu-oxidase_2"/>
    <property type="match status" value="1"/>
</dbReference>
<evidence type="ECO:0000256" key="4">
    <source>
        <dbReference type="SAM" id="Phobius"/>
    </source>
</evidence>
<dbReference type="InterPro" id="IPR008972">
    <property type="entry name" value="Cupredoxin"/>
</dbReference>
<dbReference type="InterPro" id="IPR011706">
    <property type="entry name" value="Cu-oxidase_C"/>
</dbReference>
<feature type="transmembrane region" description="Helical" evidence="4">
    <location>
        <begin position="126"/>
        <end position="145"/>
    </location>
</feature>
<dbReference type="Pfam" id="PF07732">
    <property type="entry name" value="Cu-oxidase_3"/>
    <property type="match status" value="1"/>
</dbReference>
<dbReference type="GO" id="GO:0016491">
    <property type="term" value="F:oxidoreductase activity"/>
    <property type="evidence" value="ECO:0007669"/>
    <property type="project" value="UniProtKB-KW"/>
</dbReference>
<evidence type="ECO:0000256" key="3">
    <source>
        <dbReference type="ARBA" id="ARBA00023008"/>
    </source>
</evidence>
<dbReference type="GO" id="GO:0051301">
    <property type="term" value="P:cell division"/>
    <property type="evidence" value="ECO:0007669"/>
    <property type="project" value="UniProtKB-KW"/>
</dbReference>
<feature type="transmembrane region" description="Helical" evidence="4">
    <location>
        <begin position="45"/>
        <end position="70"/>
    </location>
</feature>
<feature type="transmembrane region" description="Helical" evidence="4">
    <location>
        <begin position="82"/>
        <end position="102"/>
    </location>
</feature>
<feature type="domain" description="Plastocyanin-like" evidence="5">
    <location>
        <begin position="584"/>
        <end position="688"/>
    </location>
</feature>
<organism evidence="7 8">
    <name type="scientific">Seinonella peptonophila</name>
    <dbReference type="NCBI Taxonomy" id="112248"/>
    <lineage>
        <taxon>Bacteria</taxon>
        <taxon>Bacillati</taxon>
        <taxon>Bacillota</taxon>
        <taxon>Bacilli</taxon>
        <taxon>Bacillales</taxon>
        <taxon>Thermoactinomycetaceae</taxon>
        <taxon>Seinonella</taxon>
    </lineage>
</organism>
<keyword evidence="7" id="KW-0946">Virion</keyword>
<keyword evidence="3" id="KW-0186">Copper</keyword>
<dbReference type="SUPFAM" id="SSF49503">
    <property type="entry name" value="Cupredoxins"/>
    <property type="match status" value="3"/>
</dbReference>
<dbReference type="Proteomes" id="UP000184476">
    <property type="component" value="Unassembled WGS sequence"/>
</dbReference>
<feature type="domain" description="Plastocyanin-like" evidence="6">
    <location>
        <begin position="286"/>
        <end position="400"/>
    </location>
</feature>
<dbReference type="InterPro" id="IPR011707">
    <property type="entry name" value="Cu-oxidase-like_N"/>
</dbReference>
<keyword evidence="8" id="KW-1185">Reference proteome</keyword>
<feature type="transmembrane region" description="Helical" evidence="4">
    <location>
        <begin position="196"/>
        <end position="216"/>
    </location>
</feature>
<dbReference type="InterPro" id="IPR045087">
    <property type="entry name" value="Cu-oxidase_fam"/>
</dbReference>
<dbReference type="InterPro" id="IPR002355">
    <property type="entry name" value="Cu_oxidase_Cu_BS"/>
</dbReference>
<dbReference type="AlphaFoldDB" id="A0A1M4U0G2"/>
<keyword evidence="1" id="KW-0479">Metal-binding</keyword>
<gene>
    <name evidence="7" type="ORF">SAMN05444392_101744</name>
</gene>
<protein>
    <submittedName>
        <fullName evidence="7">Multicopper oxidase with three cupredoxin domains (Includes cell division protein FtsP and spore coat protein CotA)</fullName>
    </submittedName>
</protein>
<evidence type="ECO:0000256" key="2">
    <source>
        <dbReference type="ARBA" id="ARBA00023002"/>
    </source>
</evidence>
<accession>A0A1M4U0G2</accession>
<dbReference type="GO" id="GO:0005507">
    <property type="term" value="F:copper ion binding"/>
    <property type="evidence" value="ECO:0007669"/>
    <property type="project" value="InterPro"/>
</dbReference>
<keyword evidence="7" id="KW-0131">Cell cycle</keyword>
<reference evidence="7 8" key="1">
    <citation type="submission" date="2016-11" db="EMBL/GenBank/DDBJ databases">
        <authorList>
            <person name="Jaros S."/>
            <person name="Januszkiewicz K."/>
            <person name="Wedrychowicz H."/>
        </authorList>
    </citation>
    <scope>NUCLEOTIDE SEQUENCE [LARGE SCALE GENOMIC DNA]</scope>
    <source>
        <strain evidence="7 8">DSM 44666</strain>
    </source>
</reference>
<name>A0A1M4U0G2_9BACL</name>
<evidence type="ECO:0000256" key="1">
    <source>
        <dbReference type="ARBA" id="ARBA00022723"/>
    </source>
</evidence>
<sequence length="706" mass="79752">MSVVLNGLSIVIPIMMSLLWVATIFLVNSLPFTKRNRNLKIKSRIVYWTSILSISIGVLWLLLIVGTWIFNGWIFVEGIVKAIVPLVLLGNLPVLMLALPQLRQLTGNHQGKLSVDTKIKASNPKLIIPFLAAMLSSGLNFYLQLFAQPIDPSLLEALSWPLILLLLLFIPSFFIIRKYERAKEGQDIWLTGWKRWIKSFSIIGMMILLLISIFVVNVQIGINTSKLPPSSDMMNHDNLDEGGGSQTMQGNMMHHSPQIHNSMVEVKNLQGETRAPADKKFTLVAQQKTIVLQSGKKINAWTYNGQIAPQLHVKEGEMIEIKLINRDITKGVTIHWHGYNVPNAMDGVPGMTQNVVKPGGTFIYKFRANQIGTYWFHSHQQAAEQVKKGLFGSFIVEPKEEVHPYDVDATVINHRWRIGNKAIMAFGNDDQEQKKHVKPGQKIRVRVINGDNLSRKYFLSGADFQVTSIDGIPIKKPERLPSHTSLQIAAGGRYDLTFIMPKHPVQLGMSKFQDGDEPITNTPSLLFDTGFKQVKSDSKSEKKIFDPAEYGTSVQNKLTKTQKFDREFYMIMGNRMGFYDGKLNYLWTINGEVYPKTPTFVVKQGDLVKVTFVNRSLTEHPMHLHGHHMTVLKKNGQKVRTPWQTDTLNVQMGETYEVAFIADNPGMWMDHCHNLDHAAVGMTLHLMYDNVMPSFEVGTKSGNIPD</sequence>
<evidence type="ECO:0000259" key="5">
    <source>
        <dbReference type="Pfam" id="PF07731"/>
    </source>
</evidence>
<keyword evidence="7" id="KW-0132">Cell division</keyword>
<keyword evidence="2" id="KW-0560">Oxidoreductase</keyword>
<dbReference type="EMBL" id="FQVL01000001">
    <property type="protein sequence ID" value="SHE50252.1"/>
    <property type="molecule type" value="Genomic_DNA"/>
</dbReference>
<proteinExistence type="predicted"/>
<evidence type="ECO:0000259" key="6">
    <source>
        <dbReference type="Pfam" id="PF07732"/>
    </source>
</evidence>
<dbReference type="Gene3D" id="2.60.40.420">
    <property type="entry name" value="Cupredoxins - blue copper proteins"/>
    <property type="match status" value="3"/>
</dbReference>